<feature type="transmembrane region" description="Helical" evidence="1">
    <location>
        <begin position="6"/>
        <end position="24"/>
    </location>
</feature>
<proteinExistence type="predicted"/>
<gene>
    <name evidence="2" type="ORF">CO174_04060</name>
</gene>
<keyword evidence="1" id="KW-1133">Transmembrane helix</keyword>
<dbReference type="Proteomes" id="UP000229385">
    <property type="component" value="Unassembled WGS sequence"/>
</dbReference>
<feature type="transmembrane region" description="Helical" evidence="1">
    <location>
        <begin position="98"/>
        <end position="116"/>
    </location>
</feature>
<evidence type="ECO:0000313" key="3">
    <source>
        <dbReference type="Proteomes" id="UP000229385"/>
    </source>
</evidence>
<evidence type="ECO:0000256" key="1">
    <source>
        <dbReference type="SAM" id="Phobius"/>
    </source>
</evidence>
<dbReference type="EMBL" id="PFWU01000045">
    <property type="protein sequence ID" value="PJA45251.1"/>
    <property type="molecule type" value="Genomic_DNA"/>
</dbReference>
<keyword evidence="1" id="KW-0812">Transmembrane</keyword>
<sequence>MNTLTLFAIGLHAFIAWILMEVYVNNAHRFSRTWYIALHYGVVVLVFGAVFATFFQFHHGVSVFWTTVLGMLYVITIEIIVFRYLYSGERWFLNFIDWIFPMFIATTTIYAVGMLLS</sequence>
<reference evidence="3" key="1">
    <citation type="submission" date="2017-09" db="EMBL/GenBank/DDBJ databases">
        <title>Depth-based differentiation of microbial function through sediment-hosted aquifers and enrichment of novel symbionts in the deep terrestrial subsurface.</title>
        <authorList>
            <person name="Probst A.J."/>
            <person name="Ladd B."/>
            <person name="Jarett J.K."/>
            <person name="Geller-Mcgrath D.E."/>
            <person name="Sieber C.M.K."/>
            <person name="Emerson J.B."/>
            <person name="Anantharaman K."/>
            <person name="Thomas B.C."/>
            <person name="Malmstrom R."/>
            <person name="Stieglmeier M."/>
            <person name="Klingl A."/>
            <person name="Woyke T."/>
            <person name="Ryan C.M."/>
            <person name="Banfield J.F."/>
        </authorList>
    </citation>
    <scope>NUCLEOTIDE SEQUENCE [LARGE SCALE GENOMIC DNA]</scope>
</reference>
<organism evidence="2 3">
    <name type="scientific">Candidatus Uhrbacteria bacterium CG_4_9_14_3_um_filter_50_9</name>
    <dbReference type="NCBI Taxonomy" id="1975035"/>
    <lineage>
        <taxon>Bacteria</taxon>
        <taxon>Candidatus Uhriibacteriota</taxon>
    </lineage>
</organism>
<dbReference type="AlphaFoldDB" id="A0A2M7XBI0"/>
<protein>
    <submittedName>
        <fullName evidence="2">Uncharacterized protein</fullName>
    </submittedName>
</protein>
<feature type="transmembrane region" description="Helical" evidence="1">
    <location>
        <begin position="63"/>
        <end position="86"/>
    </location>
</feature>
<comment type="caution">
    <text evidence="2">The sequence shown here is derived from an EMBL/GenBank/DDBJ whole genome shotgun (WGS) entry which is preliminary data.</text>
</comment>
<keyword evidence="1" id="KW-0472">Membrane</keyword>
<name>A0A2M7XBI0_9BACT</name>
<feature type="transmembrane region" description="Helical" evidence="1">
    <location>
        <begin position="36"/>
        <end position="57"/>
    </location>
</feature>
<accession>A0A2M7XBI0</accession>
<evidence type="ECO:0000313" key="2">
    <source>
        <dbReference type="EMBL" id="PJA45251.1"/>
    </source>
</evidence>